<evidence type="ECO:0000313" key="3">
    <source>
        <dbReference type="Proteomes" id="UP000007485"/>
    </source>
</evidence>
<dbReference type="HOGENOM" id="CLU_1544278_0_0_2"/>
<dbReference type="PANTHER" id="PTHR34301:SF8">
    <property type="entry name" value="ATPASE DOMAIN-CONTAINING PROTEIN"/>
    <property type="match status" value="1"/>
</dbReference>
<sequence length="173" mass="19653">MSIKWRLENVIRNIAKIIRGINVFGSGIEPNIEVDWRSVYLVDLLNALSKNLYQIVIAIDETQILRMLKGFGKVDLTQILTYTYDNLSNVKVILTGSEVGLLHGFLGLENPKSPLYGRFIEELTITPFNRDASVQFLITGFRQYGIEVTMSEILDAVDKLDGIVGWLTYYGKY</sequence>
<dbReference type="Gene3D" id="3.40.50.300">
    <property type="entry name" value="P-loop containing nucleotide triphosphate hydrolases"/>
    <property type="match status" value="1"/>
</dbReference>
<keyword evidence="3" id="KW-1185">Reference proteome</keyword>
<dbReference type="GeneID" id="10288444"/>
<dbReference type="SUPFAM" id="SSF52540">
    <property type="entry name" value="P-loop containing nucleoside triphosphate hydrolases"/>
    <property type="match status" value="1"/>
</dbReference>
<dbReference type="AlphaFoldDB" id="F0QWF4"/>
<dbReference type="EMBL" id="CP002529">
    <property type="protein sequence ID" value="ADY01002.1"/>
    <property type="molecule type" value="Genomic_DNA"/>
</dbReference>
<dbReference type="PANTHER" id="PTHR34301">
    <property type="entry name" value="DNA-BINDING PROTEIN-RELATED"/>
    <property type="match status" value="1"/>
</dbReference>
<dbReference type="InterPro" id="IPR027417">
    <property type="entry name" value="P-loop_NTPase"/>
</dbReference>
<reference evidence="2 3" key="1">
    <citation type="journal article" date="2011" name="J. Bacteriol.">
        <title>Complete genome sequence of 'Vulcanisaeta moutnovskia' strain 768-28, a novel member of the hyperthermophilic crenarchaeal genus vulcanisaeta.</title>
        <authorList>
            <person name="Gumerov V.M."/>
            <person name="Mardanov A.V."/>
            <person name="Beletsky A.V."/>
            <person name="Prokofeva M.I."/>
            <person name="Bonch-Osmolovskaya E.A."/>
            <person name="Ravin N.V."/>
            <person name="Skryabin K.G."/>
        </authorList>
    </citation>
    <scope>NUCLEOTIDE SEQUENCE [LARGE SCALE GENOMIC DNA]</scope>
    <source>
        <strain evidence="2 3">768-28</strain>
    </source>
</reference>
<proteinExistence type="predicted"/>
<dbReference type="GO" id="GO:0005524">
    <property type="term" value="F:ATP binding"/>
    <property type="evidence" value="ECO:0007669"/>
    <property type="project" value="InterPro"/>
</dbReference>
<evidence type="ECO:0000313" key="2">
    <source>
        <dbReference type="EMBL" id="ADY01002.1"/>
    </source>
</evidence>
<dbReference type="RefSeq" id="WP_013604164.1">
    <property type="nucleotide sequence ID" value="NC_015151.1"/>
</dbReference>
<dbReference type="eggNOG" id="arCOG03169">
    <property type="taxonomic scope" value="Archaea"/>
</dbReference>
<dbReference type="STRING" id="985053.VMUT_0792"/>
<gene>
    <name evidence="2" type="ordered locus">VMUT_0792</name>
</gene>
<organism evidence="2 3">
    <name type="scientific">Vulcanisaeta moutnovskia (strain 768-28)</name>
    <dbReference type="NCBI Taxonomy" id="985053"/>
    <lineage>
        <taxon>Archaea</taxon>
        <taxon>Thermoproteota</taxon>
        <taxon>Thermoprotei</taxon>
        <taxon>Thermoproteales</taxon>
        <taxon>Thermoproteaceae</taxon>
        <taxon>Vulcanisaeta</taxon>
    </lineage>
</organism>
<evidence type="ECO:0000259" key="1">
    <source>
        <dbReference type="Pfam" id="PF01637"/>
    </source>
</evidence>
<name>F0QWF4_VULM7</name>
<feature type="domain" description="ATPase" evidence="1">
    <location>
        <begin position="39"/>
        <end position="166"/>
    </location>
</feature>
<dbReference type="InterPro" id="IPR011579">
    <property type="entry name" value="ATPase_dom"/>
</dbReference>
<dbReference type="OrthoDB" id="132045at2157"/>
<dbReference type="Pfam" id="PF01637">
    <property type="entry name" value="ATPase_2"/>
    <property type="match status" value="1"/>
</dbReference>
<dbReference type="Proteomes" id="UP000007485">
    <property type="component" value="Chromosome"/>
</dbReference>
<dbReference type="KEGG" id="vmo:VMUT_0792"/>
<protein>
    <submittedName>
        <fullName evidence="2">ATPase</fullName>
    </submittedName>
</protein>
<dbReference type="Gene3D" id="1.10.8.60">
    <property type="match status" value="1"/>
</dbReference>
<accession>F0QWF4</accession>